<evidence type="ECO:0000256" key="1">
    <source>
        <dbReference type="SAM" id="SignalP"/>
    </source>
</evidence>
<dbReference type="OrthoDB" id="418757at2759"/>
<feature type="chain" id="PRO_5040214302" evidence="1">
    <location>
        <begin position="19"/>
        <end position="284"/>
    </location>
</feature>
<evidence type="ECO:0000313" key="3">
    <source>
        <dbReference type="Proteomes" id="UP000765509"/>
    </source>
</evidence>
<reference evidence="2" key="1">
    <citation type="submission" date="2021-03" db="EMBL/GenBank/DDBJ databases">
        <title>Draft genome sequence of rust myrtle Austropuccinia psidii MF-1, a brazilian biotype.</title>
        <authorList>
            <person name="Quecine M.C."/>
            <person name="Pachon D.M.R."/>
            <person name="Bonatelli M.L."/>
            <person name="Correr F.H."/>
            <person name="Franceschini L.M."/>
            <person name="Leite T.F."/>
            <person name="Margarido G.R.A."/>
            <person name="Almeida C.A."/>
            <person name="Ferrarezi J.A."/>
            <person name="Labate C.A."/>
        </authorList>
    </citation>
    <scope>NUCLEOTIDE SEQUENCE</scope>
    <source>
        <strain evidence="2">MF-1</strain>
    </source>
</reference>
<dbReference type="Proteomes" id="UP000765509">
    <property type="component" value="Unassembled WGS sequence"/>
</dbReference>
<name>A0A9Q3H843_9BASI</name>
<dbReference type="AlphaFoldDB" id="A0A9Q3H843"/>
<comment type="caution">
    <text evidence="2">The sequence shown here is derived from an EMBL/GenBank/DDBJ whole genome shotgun (WGS) entry which is preliminary data.</text>
</comment>
<sequence length="284" mass="32704">MSKFNRFTVSIFLLTAKGQVTFESWLTIQIPSTNDHFLEWKRQTIGLLWQNKLYIHCIEEMIPTLSLETCPSAADNKIIDANIKTCNIITNSLDSCTFAKIVIGDEEMENAYLLWNKFTNRFASSTFNSQARIWSRFSKITYNRNLQPFISELRQSLKEIKTVGSEVGIKTLAFAILTKLPEEFNSLIKKVTLNTETQGSPDAMLNLLHDAALKEEALKSSIESNIDSKLALNREVFKSKTIHYCSNGCHNPLDSHPPEKFWQLHPEKRPERYQREPKTNYTFS</sequence>
<feature type="signal peptide" evidence="1">
    <location>
        <begin position="1"/>
        <end position="18"/>
    </location>
</feature>
<dbReference type="Pfam" id="PF14223">
    <property type="entry name" value="Retrotran_gag_2"/>
    <property type="match status" value="1"/>
</dbReference>
<proteinExistence type="predicted"/>
<accession>A0A9Q3H843</accession>
<organism evidence="2 3">
    <name type="scientific">Austropuccinia psidii MF-1</name>
    <dbReference type="NCBI Taxonomy" id="1389203"/>
    <lineage>
        <taxon>Eukaryota</taxon>
        <taxon>Fungi</taxon>
        <taxon>Dikarya</taxon>
        <taxon>Basidiomycota</taxon>
        <taxon>Pucciniomycotina</taxon>
        <taxon>Pucciniomycetes</taxon>
        <taxon>Pucciniales</taxon>
        <taxon>Sphaerophragmiaceae</taxon>
        <taxon>Austropuccinia</taxon>
    </lineage>
</organism>
<dbReference type="EMBL" id="AVOT02012005">
    <property type="protein sequence ID" value="MBW0493299.1"/>
    <property type="molecule type" value="Genomic_DNA"/>
</dbReference>
<keyword evidence="1" id="KW-0732">Signal</keyword>
<gene>
    <name evidence="2" type="ORF">O181_033014</name>
</gene>
<protein>
    <submittedName>
        <fullName evidence="2">Uncharacterized protein</fullName>
    </submittedName>
</protein>
<keyword evidence="3" id="KW-1185">Reference proteome</keyword>
<evidence type="ECO:0000313" key="2">
    <source>
        <dbReference type="EMBL" id="MBW0493299.1"/>
    </source>
</evidence>